<evidence type="ECO:0000313" key="1">
    <source>
        <dbReference type="EMBL" id="RRN49892.1"/>
    </source>
</evidence>
<gene>
    <name evidence="2" type="ORF">EI219_00690</name>
    <name evidence="1" type="ORF">EI220_08180</name>
</gene>
<evidence type="ECO:0000313" key="3">
    <source>
        <dbReference type="Proteomes" id="UP000278566"/>
    </source>
</evidence>
<dbReference type="EMBL" id="RRZO01000040">
    <property type="protein sequence ID" value="RRN49892.1"/>
    <property type="molecule type" value="Genomic_DNA"/>
</dbReference>
<dbReference type="AlphaFoldDB" id="A0A426G4H7"/>
<evidence type="ECO:0000313" key="4">
    <source>
        <dbReference type="Proteomes" id="UP000281324"/>
    </source>
</evidence>
<proteinExistence type="predicted"/>
<dbReference type="Proteomes" id="UP000281324">
    <property type="component" value="Unassembled WGS sequence"/>
</dbReference>
<sequence length="150" mass="17792">MTDFSKVVALIYEEDKSRVPIHSKIEEYIRKPGVWVMKGINCETELEECLNVGSSEDIGMEILYDLACLHFLDLRLDGDKNYINQFKKDCKFKYKSGQTQEYLYPYISKNYHSISFELVHSINDKKFERYYAHEHEPLFWRNGAPYKNGN</sequence>
<name>A0A426G4H7_STRSU</name>
<dbReference type="Proteomes" id="UP000278566">
    <property type="component" value="Unassembled WGS sequence"/>
</dbReference>
<reference evidence="3 4" key="1">
    <citation type="submission" date="2018-11" db="EMBL/GenBank/DDBJ databases">
        <title>Changes in penicillin susceptibility of Streptococcus suis isolates by amino acid alterations in the penicillin-binding protein.</title>
        <authorList>
            <person name="Niemann L."/>
            <person name="Eichhorn I."/>
        </authorList>
    </citation>
    <scope>NUCLEOTIDE SEQUENCE [LARGE SCALE GENOMIC DNA]</scope>
    <source>
        <strain evidence="2 4">IMT40201</strain>
        <strain evidence="1 3">IMT40738</strain>
    </source>
</reference>
<evidence type="ECO:0000313" key="2">
    <source>
        <dbReference type="EMBL" id="RRN51635.1"/>
    </source>
</evidence>
<accession>A0A426G4H7</accession>
<protein>
    <submittedName>
        <fullName evidence="1">Uncharacterized protein</fullName>
    </submittedName>
</protein>
<comment type="caution">
    <text evidence="1">The sequence shown here is derived from an EMBL/GenBank/DDBJ whole genome shotgun (WGS) entry which is preliminary data.</text>
</comment>
<dbReference type="EMBL" id="RRZQ01000002">
    <property type="protein sequence ID" value="RRN51635.1"/>
    <property type="molecule type" value="Genomic_DNA"/>
</dbReference>
<organism evidence="1 3">
    <name type="scientific">Streptococcus suis</name>
    <dbReference type="NCBI Taxonomy" id="1307"/>
    <lineage>
        <taxon>Bacteria</taxon>
        <taxon>Bacillati</taxon>
        <taxon>Bacillota</taxon>
        <taxon>Bacilli</taxon>
        <taxon>Lactobacillales</taxon>
        <taxon>Streptococcaceae</taxon>
        <taxon>Streptococcus</taxon>
    </lineage>
</organism>
<dbReference type="RefSeq" id="WP_125065465.1">
    <property type="nucleotide sequence ID" value="NZ_RRZO01000040.1"/>
</dbReference>